<accession>A0A2R7Y164</accession>
<feature type="non-terminal residue" evidence="1">
    <location>
        <position position="1"/>
    </location>
</feature>
<comment type="caution">
    <text evidence="1">The sequence shown here is derived from an EMBL/GenBank/DDBJ whole genome shotgun (WGS) entry which is preliminary data.</text>
</comment>
<name>A0A2R7Y164_9ARCH</name>
<reference evidence="1 2" key="1">
    <citation type="submission" date="2017-04" db="EMBL/GenBank/DDBJ databases">
        <title>Draft Aigarchaeota genome from a New Zealand hot spring.</title>
        <authorList>
            <person name="Reysenbach A.-L."/>
            <person name="Donaho J.A."/>
            <person name="Gerhart J."/>
            <person name="Kelley J.F."/>
            <person name="Kouba K."/>
            <person name="Podar M."/>
            <person name="Stott M."/>
        </authorList>
    </citation>
    <scope>NUCLEOTIDE SEQUENCE [LARGE SCALE GENOMIC DNA]</scope>
    <source>
        <strain evidence="1">NZ13_MG1</strain>
    </source>
</reference>
<organism evidence="1 2">
    <name type="scientific">Candidatus Terraquivivens tikiterensis</name>
    <dbReference type="NCBI Taxonomy" id="1980982"/>
    <lineage>
        <taxon>Archaea</taxon>
        <taxon>Nitrososphaerota</taxon>
        <taxon>Candidatus Wolframiiraptoraceae</taxon>
        <taxon>Candidatus Terraquivivens</taxon>
    </lineage>
</organism>
<dbReference type="EMBL" id="NDWU01000021">
    <property type="protein sequence ID" value="PUA31276.1"/>
    <property type="molecule type" value="Genomic_DNA"/>
</dbReference>
<proteinExistence type="predicted"/>
<sequence length="64" mass="7446">QRKPAYDKRTGKKYEYHVITIPRAISEDSQYPFRVGEKVKISIEPKGKRIVIVKVKEKSSGKKK</sequence>
<gene>
    <name evidence="1" type="ORF">B9J98_07080</name>
</gene>
<dbReference type="AlphaFoldDB" id="A0A2R7Y164"/>
<dbReference type="Proteomes" id="UP000244066">
    <property type="component" value="Unassembled WGS sequence"/>
</dbReference>
<evidence type="ECO:0000313" key="1">
    <source>
        <dbReference type="EMBL" id="PUA31276.1"/>
    </source>
</evidence>
<protein>
    <submittedName>
        <fullName evidence="1">Uncharacterized protein</fullName>
    </submittedName>
</protein>
<evidence type="ECO:0000313" key="2">
    <source>
        <dbReference type="Proteomes" id="UP000244066"/>
    </source>
</evidence>